<dbReference type="AlphaFoldDB" id="A0A397H5E7"/>
<accession>A0A397H5E7</accession>
<organism evidence="2 3">
    <name type="scientific">Diversispora epigaea</name>
    <dbReference type="NCBI Taxonomy" id="1348612"/>
    <lineage>
        <taxon>Eukaryota</taxon>
        <taxon>Fungi</taxon>
        <taxon>Fungi incertae sedis</taxon>
        <taxon>Mucoromycota</taxon>
        <taxon>Glomeromycotina</taxon>
        <taxon>Glomeromycetes</taxon>
        <taxon>Diversisporales</taxon>
        <taxon>Diversisporaceae</taxon>
        <taxon>Diversispora</taxon>
    </lineage>
</organism>
<keyword evidence="3" id="KW-1185">Reference proteome</keyword>
<evidence type="ECO:0000313" key="2">
    <source>
        <dbReference type="EMBL" id="RHZ58301.1"/>
    </source>
</evidence>
<name>A0A397H5E7_9GLOM</name>
<gene>
    <name evidence="1" type="ORF">Glove_374g18</name>
    <name evidence="2" type="ORF">Glove_374g19</name>
</gene>
<reference evidence="2 3" key="1">
    <citation type="submission" date="2018-08" db="EMBL/GenBank/DDBJ databases">
        <title>Genome and evolution of the arbuscular mycorrhizal fungus Diversispora epigaea (formerly Glomus versiforme) and its bacterial endosymbionts.</title>
        <authorList>
            <person name="Sun X."/>
            <person name="Fei Z."/>
            <person name="Harrison M."/>
        </authorList>
    </citation>
    <scope>NUCLEOTIDE SEQUENCE [LARGE SCALE GENOMIC DNA]</scope>
    <source>
        <strain evidence="2 3">IT104</strain>
    </source>
</reference>
<comment type="caution">
    <text evidence="2">The sequence shown here is derived from an EMBL/GenBank/DDBJ whole genome shotgun (WGS) entry which is preliminary data.</text>
</comment>
<dbReference type="EMBL" id="PQFF01000337">
    <property type="protein sequence ID" value="RHZ58301.1"/>
    <property type="molecule type" value="Genomic_DNA"/>
</dbReference>
<dbReference type="Proteomes" id="UP000266861">
    <property type="component" value="Unassembled WGS sequence"/>
</dbReference>
<proteinExistence type="predicted"/>
<evidence type="ECO:0000313" key="1">
    <source>
        <dbReference type="EMBL" id="RHZ58300.1"/>
    </source>
</evidence>
<evidence type="ECO:0000313" key="3">
    <source>
        <dbReference type="Proteomes" id="UP000266861"/>
    </source>
</evidence>
<sequence length="66" mass="7521">METQTARRAFCIESGIIDIETYLISSSSWIPCKCLKKEKKKNAFAVDEPIIKEYIEKKASEPLPIS</sequence>
<protein>
    <submittedName>
        <fullName evidence="2">Uncharacterized protein</fullName>
    </submittedName>
</protein>
<dbReference type="EMBL" id="PQFF01000337">
    <property type="protein sequence ID" value="RHZ58300.1"/>
    <property type="molecule type" value="Genomic_DNA"/>
</dbReference>